<evidence type="ECO:0000256" key="1">
    <source>
        <dbReference type="ARBA" id="ARBA00004193"/>
    </source>
</evidence>
<dbReference type="EMBL" id="LQWY01000038">
    <property type="protein sequence ID" value="OAH60396.1"/>
    <property type="molecule type" value="Genomic_DNA"/>
</dbReference>
<comment type="similarity">
    <text evidence="2">Belongs to the bacterial solute-binding protein 8 family.</text>
</comment>
<organism evidence="6 7">
    <name type="scientific">Domibacillus aminovorans</name>
    <dbReference type="NCBI Taxonomy" id="29332"/>
    <lineage>
        <taxon>Bacteria</taxon>
        <taxon>Bacillati</taxon>
        <taxon>Bacillota</taxon>
        <taxon>Bacilli</taxon>
        <taxon>Bacillales</taxon>
        <taxon>Bacillaceae</taxon>
        <taxon>Domibacillus</taxon>
    </lineage>
</organism>
<dbReference type="Pfam" id="PF01497">
    <property type="entry name" value="Peripla_BP_2"/>
    <property type="match status" value="1"/>
</dbReference>
<keyword evidence="7" id="KW-1185">Reference proteome</keyword>
<evidence type="ECO:0000256" key="2">
    <source>
        <dbReference type="ARBA" id="ARBA00008814"/>
    </source>
</evidence>
<dbReference type="Proteomes" id="UP000076935">
    <property type="component" value="Unassembled WGS sequence"/>
</dbReference>
<evidence type="ECO:0000259" key="5">
    <source>
        <dbReference type="PROSITE" id="PS50983"/>
    </source>
</evidence>
<comment type="subcellular location">
    <subcellularLocation>
        <location evidence="1">Cell membrane</location>
        <topology evidence="1">Lipid-anchor</topology>
    </subcellularLocation>
</comment>
<keyword evidence="4" id="KW-0732">Signal</keyword>
<gene>
    <name evidence="6" type="ORF">AWH49_16160</name>
</gene>
<evidence type="ECO:0000313" key="7">
    <source>
        <dbReference type="Proteomes" id="UP000076935"/>
    </source>
</evidence>
<evidence type="ECO:0000256" key="4">
    <source>
        <dbReference type="ARBA" id="ARBA00022729"/>
    </source>
</evidence>
<name>A0A177L4X7_9BACI</name>
<reference evidence="6 7" key="1">
    <citation type="submission" date="2016-01" db="EMBL/GenBank/DDBJ databases">
        <title>Investigation of taxonomic status of Bacillus aminovorans.</title>
        <authorList>
            <person name="Verma A."/>
            <person name="Pal Y."/>
            <person name="Krishnamurthi S."/>
        </authorList>
    </citation>
    <scope>NUCLEOTIDE SEQUENCE [LARGE SCALE GENOMIC DNA]</scope>
    <source>
        <strain evidence="6 7">DSM 1314</strain>
    </source>
</reference>
<feature type="domain" description="Fe/B12 periplasmic-binding" evidence="5">
    <location>
        <begin position="60"/>
        <end position="322"/>
    </location>
</feature>
<evidence type="ECO:0000313" key="6">
    <source>
        <dbReference type="EMBL" id="OAH60396.1"/>
    </source>
</evidence>
<dbReference type="PANTHER" id="PTHR30532:SF26">
    <property type="entry name" value="IRON(3+)-HYDROXAMATE-BINDING PROTEIN FHUD"/>
    <property type="match status" value="1"/>
</dbReference>
<comment type="caution">
    <text evidence="6">The sequence shown here is derived from an EMBL/GenBank/DDBJ whole genome shotgun (WGS) entry which is preliminary data.</text>
</comment>
<dbReference type="InterPro" id="IPR051313">
    <property type="entry name" value="Bact_iron-sidero_bind"/>
</dbReference>
<sequence length="322" mass="36239">MRGKTIFYPLFIVLLLSAILAGCGEKVANTSDTQPKDNQEETTRIYKDVTGREVEIPINPKHVLTTQYLDAMLALGVKPIGAPTHVLDNDYLGELQEGVEDIGSPFSIEKVLESAPDLIISADPEEVEQLSKIAPTVVIPWQYGDVYTQLNEVARILGKEKEADAWLANLNTKAAEGREKIARDFGEDEVFSIFMTYGKDNLRLYGARNIGHVFYRLLELTPPPIIQEKLVKDPNFAEFVYDDISMEKLPDYAGDHIIMLAYDQETKDEGGMFYQIENSALWKNLAAVQNNKVNYIDDDPWFTYAPIAIEKSLDEAIELLSK</sequence>
<accession>A0A177L4X7</accession>
<dbReference type="PROSITE" id="PS50983">
    <property type="entry name" value="FE_B12_PBP"/>
    <property type="match status" value="1"/>
</dbReference>
<protein>
    <submittedName>
        <fullName evidence="6">Fe3+-hydroxamate ABC transporter substrate-binding protein</fullName>
    </submittedName>
</protein>
<dbReference type="InterPro" id="IPR002491">
    <property type="entry name" value="ABC_transptr_periplasmic_BD"/>
</dbReference>
<dbReference type="GO" id="GO:0030288">
    <property type="term" value="C:outer membrane-bounded periplasmic space"/>
    <property type="evidence" value="ECO:0007669"/>
    <property type="project" value="TreeGrafter"/>
</dbReference>
<proteinExistence type="inferred from homology"/>
<dbReference type="GO" id="GO:0005886">
    <property type="term" value="C:plasma membrane"/>
    <property type="evidence" value="ECO:0007669"/>
    <property type="project" value="UniProtKB-SubCell"/>
</dbReference>
<dbReference type="PROSITE" id="PS51257">
    <property type="entry name" value="PROKAR_LIPOPROTEIN"/>
    <property type="match status" value="1"/>
</dbReference>
<dbReference type="RefSeq" id="WP_063966045.1">
    <property type="nucleotide sequence ID" value="NZ_JBCNAN010000031.1"/>
</dbReference>
<dbReference type="PANTHER" id="PTHR30532">
    <property type="entry name" value="IRON III DICITRATE-BINDING PERIPLASMIC PROTEIN"/>
    <property type="match status" value="1"/>
</dbReference>
<dbReference type="Gene3D" id="3.40.50.1980">
    <property type="entry name" value="Nitrogenase molybdenum iron protein domain"/>
    <property type="match status" value="2"/>
</dbReference>
<dbReference type="AlphaFoldDB" id="A0A177L4X7"/>
<dbReference type="SUPFAM" id="SSF53807">
    <property type="entry name" value="Helical backbone' metal receptor"/>
    <property type="match status" value="1"/>
</dbReference>
<dbReference type="GO" id="GO:1901678">
    <property type="term" value="P:iron coordination entity transport"/>
    <property type="evidence" value="ECO:0007669"/>
    <property type="project" value="UniProtKB-ARBA"/>
</dbReference>
<keyword evidence="3" id="KW-0813">Transport</keyword>
<evidence type="ECO:0000256" key="3">
    <source>
        <dbReference type="ARBA" id="ARBA00022448"/>
    </source>
</evidence>
<dbReference type="STRING" id="29332.AWH48_01245"/>